<comment type="caution">
    <text evidence="1">The sequence shown here is derived from an EMBL/GenBank/DDBJ whole genome shotgun (WGS) entry which is preliminary data.</text>
</comment>
<dbReference type="RefSeq" id="WP_306840864.1">
    <property type="nucleotide sequence ID" value="NZ_JAUSRL010000001.1"/>
</dbReference>
<keyword evidence="2" id="KW-1185">Reference proteome</keyword>
<dbReference type="EMBL" id="JAUSRL010000001">
    <property type="protein sequence ID" value="MDP9958655.1"/>
    <property type="molecule type" value="Genomic_DNA"/>
</dbReference>
<gene>
    <name evidence="1" type="ORF">J2T04_000522</name>
</gene>
<sequence length="90" mass="10222">MTDKEIIEKATKVLKALDLLADYTNIGVYKEINPMVLEIDPDVEFEYSVHFNFNPPIRGTGATITVDRKTHKLLKIITKSGLYSIPEDLQ</sequence>
<evidence type="ECO:0000313" key="2">
    <source>
        <dbReference type="Proteomes" id="UP001235513"/>
    </source>
</evidence>
<protein>
    <recommendedName>
        <fullName evidence="3">Immunity protein 35 domain-containing protein</fullName>
    </recommendedName>
</protein>
<name>A0ABT9SGW5_9FLAO</name>
<evidence type="ECO:0008006" key="3">
    <source>
        <dbReference type="Google" id="ProtNLM"/>
    </source>
</evidence>
<reference evidence="1 2" key="1">
    <citation type="submission" date="2023-07" db="EMBL/GenBank/DDBJ databases">
        <title>Sorghum-associated microbial communities from plants grown in Nebraska, USA.</title>
        <authorList>
            <person name="Schachtman D."/>
        </authorList>
    </citation>
    <scope>NUCLEOTIDE SEQUENCE [LARGE SCALE GENOMIC DNA]</scope>
    <source>
        <strain evidence="1 2">CC351</strain>
    </source>
</reference>
<dbReference type="Proteomes" id="UP001235513">
    <property type="component" value="Unassembled WGS sequence"/>
</dbReference>
<accession>A0ABT9SGW5</accession>
<evidence type="ECO:0000313" key="1">
    <source>
        <dbReference type="EMBL" id="MDP9958655.1"/>
    </source>
</evidence>
<proteinExistence type="predicted"/>
<organism evidence="1 2">
    <name type="scientific">Chryseobacterium lathyri</name>
    <dbReference type="NCBI Taxonomy" id="395933"/>
    <lineage>
        <taxon>Bacteria</taxon>
        <taxon>Pseudomonadati</taxon>
        <taxon>Bacteroidota</taxon>
        <taxon>Flavobacteriia</taxon>
        <taxon>Flavobacteriales</taxon>
        <taxon>Weeksellaceae</taxon>
        <taxon>Chryseobacterium group</taxon>
        <taxon>Chryseobacterium</taxon>
    </lineage>
</organism>